<sequence length="559" mass="61477">MGKVQNTFRALQSSNYRIFITGQAISRVGTWMERTAVSWVVYDMTHSTFMLGLTAFVSQFPSFLFSLYGGILSDKYPRLKIVMITQVASFVQAAILAIIVLGGDTAIWHILSLITLLGIINAFDIPARQSLVNELLTDPADLSNAVALNSSVVNLARLIGPAIAGLVLSSFGAGICFSLNALSYLAVIVSLFFLRLKPQPKKAKKQSNLSEIRDTLHYLKHHSVLAPTMLYIAIISLLVIPYNTLLPEFAKAVFQGNAQTYGFMVSSIGLGAFLGTLFLASLAPETKKSRILIINAAVLGGCLMLFSVTKLLPLALFLAVITGFTGLTQSTICLTIVQTASSEEKRGQLISLYAMALFGMMPVGSLLVGLVSNQIGSSTTILIQGLIAVVISLSFYRFLRKKKLQTMKNLLQISLLIVVFSCCHSLTAQEVDTSQLIGKWKLKSYDTIELILSSPAFQQMPENTKKEMTDRIDQQLDNTVYHFVSNDSLIYTDIESGKVVHRKAIYNLNGTYLTLKEIDRPYSRQAKILKLNKQTLIFTPVVEGKDGKGEMVFVRLPID</sequence>
<feature type="transmembrane region" description="Helical" evidence="7">
    <location>
        <begin position="171"/>
        <end position="194"/>
    </location>
</feature>
<evidence type="ECO:0000313" key="9">
    <source>
        <dbReference type="EMBL" id="AGA79566.1"/>
    </source>
</evidence>
<evidence type="ECO:0000256" key="5">
    <source>
        <dbReference type="ARBA" id="ARBA00022989"/>
    </source>
</evidence>
<keyword evidence="10" id="KW-1185">Reference proteome</keyword>
<feature type="transmembrane region" description="Helical" evidence="7">
    <location>
        <begin position="49"/>
        <end position="69"/>
    </location>
</feature>
<dbReference type="Proteomes" id="UP000010796">
    <property type="component" value="Chromosome"/>
</dbReference>
<feature type="domain" description="Major facilitator superfamily (MFS) profile" evidence="8">
    <location>
        <begin position="10"/>
        <end position="403"/>
    </location>
</feature>
<dbReference type="CDD" id="cd06173">
    <property type="entry name" value="MFS_MefA_like"/>
    <property type="match status" value="1"/>
</dbReference>
<dbReference type="KEGG" id="evi:Echvi_3343"/>
<proteinExistence type="predicted"/>
<keyword evidence="3" id="KW-1003">Cell membrane</keyword>
<dbReference type="Gene3D" id="1.20.1250.20">
    <property type="entry name" value="MFS general substrate transporter like domains"/>
    <property type="match status" value="1"/>
</dbReference>
<comment type="subcellular location">
    <subcellularLocation>
        <location evidence="1">Cell membrane</location>
        <topology evidence="1">Multi-pass membrane protein</topology>
    </subcellularLocation>
</comment>
<dbReference type="GO" id="GO:0005886">
    <property type="term" value="C:plasma membrane"/>
    <property type="evidence" value="ECO:0007669"/>
    <property type="project" value="UniProtKB-SubCell"/>
</dbReference>
<feature type="transmembrane region" description="Helical" evidence="7">
    <location>
        <begin position="377"/>
        <end position="398"/>
    </location>
</feature>
<dbReference type="EMBL" id="CP003346">
    <property type="protein sequence ID" value="AGA79566.1"/>
    <property type="molecule type" value="Genomic_DNA"/>
</dbReference>
<keyword evidence="6 7" id="KW-0472">Membrane</keyword>
<organism evidence="9 10">
    <name type="scientific">Echinicola vietnamensis (strain DSM 17526 / LMG 23754 / KMM 6221)</name>
    <dbReference type="NCBI Taxonomy" id="926556"/>
    <lineage>
        <taxon>Bacteria</taxon>
        <taxon>Pseudomonadati</taxon>
        <taxon>Bacteroidota</taxon>
        <taxon>Cytophagia</taxon>
        <taxon>Cytophagales</taxon>
        <taxon>Cyclobacteriaceae</taxon>
        <taxon>Echinicola</taxon>
    </lineage>
</organism>
<dbReference type="SUPFAM" id="SSF103473">
    <property type="entry name" value="MFS general substrate transporter"/>
    <property type="match status" value="1"/>
</dbReference>
<dbReference type="AlphaFoldDB" id="L0G3L0"/>
<feature type="transmembrane region" description="Helical" evidence="7">
    <location>
        <begin position="223"/>
        <end position="240"/>
    </location>
</feature>
<keyword evidence="2" id="KW-0813">Transport</keyword>
<name>L0G3L0_ECHVK</name>
<dbReference type="PATRIC" id="fig|926556.3.peg.3527"/>
<feature type="transmembrane region" description="Helical" evidence="7">
    <location>
        <begin position="81"/>
        <end position="100"/>
    </location>
</feature>
<evidence type="ECO:0000256" key="1">
    <source>
        <dbReference type="ARBA" id="ARBA00004651"/>
    </source>
</evidence>
<dbReference type="eggNOG" id="COG2814">
    <property type="taxonomic scope" value="Bacteria"/>
</dbReference>
<feature type="transmembrane region" description="Helical" evidence="7">
    <location>
        <begin position="260"/>
        <end position="279"/>
    </location>
</feature>
<dbReference type="RefSeq" id="WP_015267111.1">
    <property type="nucleotide sequence ID" value="NC_019904.1"/>
</dbReference>
<dbReference type="STRING" id="926556.Echvi_3343"/>
<evidence type="ECO:0000256" key="3">
    <source>
        <dbReference type="ARBA" id="ARBA00022475"/>
    </source>
</evidence>
<reference evidence="10" key="1">
    <citation type="submission" date="2012-02" db="EMBL/GenBank/DDBJ databases">
        <title>The complete genome of Echinicola vietnamensis DSM 17526.</title>
        <authorList>
            <person name="Lucas S."/>
            <person name="Copeland A."/>
            <person name="Lapidus A."/>
            <person name="Glavina del Rio T."/>
            <person name="Dalin E."/>
            <person name="Tice H."/>
            <person name="Bruce D."/>
            <person name="Goodwin L."/>
            <person name="Pitluck S."/>
            <person name="Peters L."/>
            <person name="Ovchinnikova G."/>
            <person name="Teshima H."/>
            <person name="Kyrpides N."/>
            <person name="Mavromatis K."/>
            <person name="Ivanova N."/>
            <person name="Brettin T."/>
            <person name="Detter J.C."/>
            <person name="Han C."/>
            <person name="Larimer F."/>
            <person name="Land M."/>
            <person name="Hauser L."/>
            <person name="Markowitz V."/>
            <person name="Cheng J.-F."/>
            <person name="Hugenholtz P."/>
            <person name="Woyke T."/>
            <person name="Wu D."/>
            <person name="Brambilla E."/>
            <person name="Klenk H.-P."/>
            <person name="Eisen J.A."/>
        </authorList>
    </citation>
    <scope>NUCLEOTIDE SEQUENCE [LARGE SCALE GENOMIC DNA]</scope>
    <source>
        <strain evidence="10">DSM 17526 / LMG 23754 / KMM 6221</strain>
    </source>
</reference>
<dbReference type="GO" id="GO:0022857">
    <property type="term" value="F:transmembrane transporter activity"/>
    <property type="evidence" value="ECO:0007669"/>
    <property type="project" value="InterPro"/>
</dbReference>
<evidence type="ECO:0000256" key="7">
    <source>
        <dbReference type="SAM" id="Phobius"/>
    </source>
</evidence>
<keyword evidence="4 7" id="KW-0812">Transmembrane</keyword>
<keyword evidence="5 7" id="KW-1133">Transmembrane helix</keyword>
<evidence type="ECO:0000256" key="2">
    <source>
        <dbReference type="ARBA" id="ARBA00022448"/>
    </source>
</evidence>
<dbReference type="Pfam" id="PF05977">
    <property type="entry name" value="MFS_3"/>
    <property type="match status" value="1"/>
</dbReference>
<dbReference type="HOGENOM" id="CLU_034180_11_2_10"/>
<feature type="transmembrane region" description="Helical" evidence="7">
    <location>
        <begin position="106"/>
        <end position="125"/>
    </location>
</feature>
<feature type="transmembrane region" description="Helical" evidence="7">
    <location>
        <begin position="314"/>
        <end position="337"/>
    </location>
</feature>
<evidence type="ECO:0000256" key="4">
    <source>
        <dbReference type="ARBA" id="ARBA00022692"/>
    </source>
</evidence>
<evidence type="ECO:0000256" key="6">
    <source>
        <dbReference type="ARBA" id="ARBA00023136"/>
    </source>
</evidence>
<dbReference type="PANTHER" id="PTHR23513:SF11">
    <property type="entry name" value="STAPHYLOFERRIN A TRANSPORTER"/>
    <property type="match status" value="1"/>
</dbReference>
<dbReference type="InterPro" id="IPR036259">
    <property type="entry name" value="MFS_trans_sf"/>
</dbReference>
<dbReference type="PANTHER" id="PTHR23513">
    <property type="entry name" value="INTEGRAL MEMBRANE EFFLUX PROTEIN-RELATED"/>
    <property type="match status" value="1"/>
</dbReference>
<dbReference type="InterPro" id="IPR020846">
    <property type="entry name" value="MFS_dom"/>
</dbReference>
<accession>L0G3L0</accession>
<evidence type="ECO:0000313" key="10">
    <source>
        <dbReference type="Proteomes" id="UP000010796"/>
    </source>
</evidence>
<dbReference type="InterPro" id="IPR010290">
    <property type="entry name" value="TM_effector"/>
</dbReference>
<dbReference type="PROSITE" id="PS50850">
    <property type="entry name" value="MFS"/>
    <property type="match status" value="1"/>
</dbReference>
<feature type="transmembrane region" description="Helical" evidence="7">
    <location>
        <begin position="349"/>
        <end position="371"/>
    </location>
</feature>
<dbReference type="OrthoDB" id="9775268at2"/>
<protein>
    <submittedName>
        <fullName evidence="9">Arabinose efflux permease family protein</fullName>
    </submittedName>
</protein>
<evidence type="ECO:0000259" key="8">
    <source>
        <dbReference type="PROSITE" id="PS50850"/>
    </source>
</evidence>
<feature type="transmembrane region" description="Helical" evidence="7">
    <location>
        <begin position="291"/>
        <end position="308"/>
    </location>
</feature>
<gene>
    <name evidence="9" type="ordered locus">Echvi_3343</name>
</gene>